<protein>
    <submittedName>
        <fullName evidence="1">Uncharacterized protein</fullName>
    </submittedName>
</protein>
<keyword evidence="2" id="KW-1185">Reference proteome</keyword>
<name>A0A1L6MVZ6_9BACT</name>
<accession>A0A1L6MVZ6</accession>
<dbReference type="RefSeq" id="WP_075276343.1">
    <property type="nucleotide sequence ID" value="NZ_CP016908.1"/>
</dbReference>
<dbReference type="STRING" id="1882918.BCY86_02665"/>
<evidence type="ECO:0000313" key="1">
    <source>
        <dbReference type="EMBL" id="APR99696.1"/>
    </source>
</evidence>
<dbReference type="Proteomes" id="UP000185544">
    <property type="component" value="Chromosome"/>
</dbReference>
<evidence type="ECO:0000313" key="2">
    <source>
        <dbReference type="Proteomes" id="UP000185544"/>
    </source>
</evidence>
<dbReference type="EMBL" id="CP016908">
    <property type="protein sequence ID" value="APR99696.1"/>
    <property type="molecule type" value="Genomic_DNA"/>
</dbReference>
<sequence length="303" mass="34051">MPNEKDDPMRLCACDFSQRAHALFSEVVGQGLYRAEKREEPVPITANPEPNEVGEPLPTVTLACIYAAQGQVHQAIEMLHIILKKDPDHLAAQTCLSELKAKQALSSPAPSALRADAYGEEEDRSSRCIAVPVTPTAIFVRWEIAQTTLTLLKGCCPQGTLTLFFLLVIPTWQGSQLYPGKRRLSWTVKGDYLFQQLPQKAIVRVVVGWDYRGSFLSIAHFPLLIRSGEGNPCSRIPSFLHGYTFKQLGKALFGVRRRIGDPLDFKTIEATCNVECRVALLFLFVSKEIKDRMRENQETQYWT</sequence>
<organism evidence="1 2">
    <name type="scientific">Pajaroellobacter abortibovis</name>
    <dbReference type="NCBI Taxonomy" id="1882918"/>
    <lineage>
        <taxon>Bacteria</taxon>
        <taxon>Pseudomonadati</taxon>
        <taxon>Myxococcota</taxon>
        <taxon>Polyangia</taxon>
        <taxon>Polyangiales</taxon>
        <taxon>Polyangiaceae</taxon>
    </lineage>
</organism>
<proteinExistence type="predicted"/>
<dbReference type="OrthoDB" id="95165at2"/>
<dbReference type="KEGG" id="pabo:BCY86_02665"/>
<dbReference type="AlphaFoldDB" id="A0A1L6MVZ6"/>
<gene>
    <name evidence="1" type="ORF">BCY86_02665</name>
</gene>
<reference evidence="1 2" key="1">
    <citation type="submission" date="2016-08" db="EMBL/GenBank/DDBJ databases">
        <title>Identification and validation of antigenic proteins from Pajaroellobacter abortibovis using de-novo genome sequence assembly and reverse vaccinology.</title>
        <authorList>
            <person name="Welly B.T."/>
            <person name="Miller M.R."/>
            <person name="Stott J.L."/>
            <person name="Blanchard M.T."/>
            <person name="Islas-Trejo A.D."/>
            <person name="O'Rourke S.M."/>
            <person name="Young A.E."/>
            <person name="Medrano J.F."/>
            <person name="Van Eenennaam A.L."/>
        </authorList>
    </citation>
    <scope>NUCLEOTIDE SEQUENCE [LARGE SCALE GENOMIC DNA]</scope>
    <source>
        <strain evidence="1 2">BTF92-0548A/99-0131</strain>
    </source>
</reference>